<keyword evidence="4 7" id="KW-0239">DNA-directed DNA polymerase</keyword>
<dbReference type="EMBL" id="QEFP02000004">
    <property type="protein sequence ID" value="MCC5446906.1"/>
    <property type="molecule type" value="Genomic_DNA"/>
</dbReference>
<dbReference type="SUPFAM" id="SSF53098">
    <property type="entry name" value="Ribonuclease H-like"/>
    <property type="match status" value="1"/>
</dbReference>
<dbReference type="PROSITE" id="PS00116">
    <property type="entry name" value="DNA_POLYMERASE_B"/>
    <property type="match status" value="1"/>
</dbReference>
<evidence type="ECO:0000256" key="1">
    <source>
        <dbReference type="ARBA" id="ARBA00005755"/>
    </source>
</evidence>
<keyword evidence="5 7" id="KW-0238">DNA-binding</keyword>
<dbReference type="InterPro" id="IPR006134">
    <property type="entry name" value="DNA-dir_DNA_pol_B_multi_dom"/>
</dbReference>
<accession>A0A2T9WM81</accession>
<keyword evidence="7" id="KW-0235">DNA replication</keyword>
<evidence type="ECO:0000256" key="5">
    <source>
        <dbReference type="ARBA" id="ARBA00023125"/>
    </source>
</evidence>
<evidence type="ECO:0000256" key="6">
    <source>
        <dbReference type="ARBA" id="ARBA00049244"/>
    </source>
</evidence>
<evidence type="ECO:0000256" key="2">
    <source>
        <dbReference type="ARBA" id="ARBA00022679"/>
    </source>
</evidence>
<dbReference type="InterPro" id="IPR043502">
    <property type="entry name" value="DNA/RNA_pol_sf"/>
</dbReference>
<dbReference type="EMBL" id="QEFP01000001">
    <property type="protein sequence ID" value="PVU68917.1"/>
    <property type="molecule type" value="Genomic_DNA"/>
</dbReference>
<dbReference type="SUPFAM" id="SSF56672">
    <property type="entry name" value="DNA/RNA polymerases"/>
    <property type="match status" value="1"/>
</dbReference>
<protein>
    <recommendedName>
        <fullName evidence="7">DNA polymerase</fullName>
        <ecNumber evidence="7">2.7.7.7</ecNumber>
    </recommendedName>
</protein>
<dbReference type="Gene3D" id="1.10.287.690">
    <property type="entry name" value="Helix hairpin bin"/>
    <property type="match status" value="1"/>
</dbReference>
<dbReference type="GO" id="GO:0006261">
    <property type="term" value="P:DNA-templated DNA replication"/>
    <property type="evidence" value="ECO:0007669"/>
    <property type="project" value="TreeGrafter"/>
</dbReference>
<keyword evidence="3 7" id="KW-0548">Nucleotidyltransferase</keyword>
<dbReference type="InterPro" id="IPR012337">
    <property type="entry name" value="RNaseH-like_sf"/>
</dbReference>
<dbReference type="Pfam" id="PF03104">
    <property type="entry name" value="DNA_pol_B_exo1"/>
    <property type="match status" value="1"/>
</dbReference>
<dbReference type="Gene3D" id="3.30.342.10">
    <property type="entry name" value="DNA Polymerase, chain B, domain 1"/>
    <property type="match status" value="1"/>
</dbReference>
<dbReference type="Gene3D" id="3.90.1600.10">
    <property type="entry name" value="Palm domain of DNA polymerase"/>
    <property type="match status" value="1"/>
</dbReference>
<evidence type="ECO:0000256" key="4">
    <source>
        <dbReference type="ARBA" id="ARBA00022932"/>
    </source>
</evidence>
<dbReference type="EC" id="2.7.7.7" evidence="7"/>
<dbReference type="Pfam" id="PF00136">
    <property type="entry name" value="DNA_pol_B"/>
    <property type="match status" value="1"/>
</dbReference>
<dbReference type="InterPro" id="IPR023211">
    <property type="entry name" value="DNA_pol_palm_dom_sf"/>
</dbReference>
<comment type="caution">
    <text evidence="11">The sequence shown here is derived from an EMBL/GenBank/DDBJ whole genome shotgun (WGS) entry which is preliminary data.</text>
</comment>
<proteinExistence type="inferred from homology"/>
<evidence type="ECO:0000313" key="11">
    <source>
        <dbReference type="EMBL" id="PVU68917.1"/>
    </source>
</evidence>
<comment type="similarity">
    <text evidence="1 7">Belongs to the DNA polymerase type-B family.</text>
</comment>
<dbReference type="InterPro" id="IPR036397">
    <property type="entry name" value="RNaseH_sf"/>
</dbReference>
<dbReference type="InterPro" id="IPR050240">
    <property type="entry name" value="DNA_pol_type-B"/>
</dbReference>
<dbReference type="PANTHER" id="PTHR10322">
    <property type="entry name" value="DNA POLYMERASE CATALYTIC SUBUNIT"/>
    <property type="match status" value="1"/>
</dbReference>
<feature type="domain" description="DNA-directed DNA polymerase family B exonuclease" evidence="9">
    <location>
        <begin position="108"/>
        <end position="308"/>
    </location>
</feature>
<name>A0A2T9WM81_NANST</name>
<dbReference type="InterPro" id="IPR042087">
    <property type="entry name" value="DNA_pol_B_thumb"/>
</dbReference>
<evidence type="ECO:0000313" key="10">
    <source>
        <dbReference type="EMBL" id="MCC5446906.1"/>
    </source>
</evidence>
<evidence type="ECO:0000256" key="7">
    <source>
        <dbReference type="RuleBase" id="RU000442"/>
    </source>
</evidence>
<reference evidence="10" key="3">
    <citation type="submission" date="2017-05" db="EMBL/GenBank/DDBJ databases">
        <authorList>
            <person name="Munson-Mcgee J.H."/>
        </authorList>
    </citation>
    <scope>NUCLEOTIDE SEQUENCE</scope>
    <source>
        <strain evidence="10">SCGC AB-777_F03</strain>
    </source>
</reference>
<keyword evidence="2 7" id="KW-0808">Transferase</keyword>
<dbReference type="PRINTS" id="PR00106">
    <property type="entry name" value="DNAPOLB"/>
</dbReference>
<dbReference type="SMART" id="SM00486">
    <property type="entry name" value="POLBc"/>
    <property type="match status" value="1"/>
</dbReference>
<evidence type="ECO:0000259" key="8">
    <source>
        <dbReference type="Pfam" id="PF00136"/>
    </source>
</evidence>
<dbReference type="RefSeq" id="WP_228615132.1">
    <property type="nucleotide sequence ID" value="NZ_QEFP02000004.1"/>
</dbReference>
<sequence>MKIFVLDFDHDKEKIYIYGRDENGKKVRIEYDQPFYVYLILKDEKYLEEIKNKLKDEKYVKNFEISKKNFIGKEYNVIKVYLNQDDYDKIKNFADKLKEEGKIIGKKEGDISIIKKFQIDNDIYPLYTYDLELELIKKGDNIDYYKLKKNNGIVENKYKLKVIAFDIETASNKSIISPEKANIYIISIYDGQKYYSIYWGGEANDGIKVNSELELLKKFNEIVKSLDPDVIVGYNSNNFDLYFLYEKAKRLGFNFDFGWDGKGIIYTKKREEDKKYRIVGIQNVDLYDIVTTIFAPQLNSETYSLDEVAMEILGEGKLDMNLDKMSDIIYNKKDFNYLIEYNRKDVELTYRLYKHFEGILLELARLVGITLYELSGSTYGILVENYLIKRAKEFNEIIPNRPDPNEVNNRKRVTYTGAIVLEPKPGLYKNIAVFDFRSLYPSIIIRYNISPDTLKCEHEECMKDKINIETSLGKSEVWYCKKKKGFISTVLEKVFEERANLKKALKGLDKNSEEYKIIDSRQTALKYIINSTYGYLGFPNSRWYCLECAASVTALGRKHILEVKDFIEKNGYKILYGDTDSIFVIVDNKENALNLLNKINNILPKPLEMEFEDYYISGIFVEKRSGEGGARKKYALLSENGNIKLRGFEVVRRDWSEIAGEVQEKVIKLALEGKIKEINNYLSEVIKNIRYHVYPKEKFILREQLRKDPSEYEVTAPHIIAAKKYKERGYDVRRGFIVEYIIAKGGEKISDKVRILDEVKDNEYDPEYYIYKQVLPAIEPILRALNISIENIGKAQKDILSFFKNG</sequence>
<dbReference type="InterPro" id="IPR006172">
    <property type="entry name" value="DNA-dir_DNA_pol_B"/>
</dbReference>
<dbReference type="NCBIfam" id="TIGR00592">
    <property type="entry name" value="pol2"/>
    <property type="match status" value="1"/>
</dbReference>
<dbReference type="GO" id="GO:0003887">
    <property type="term" value="F:DNA-directed DNA polymerase activity"/>
    <property type="evidence" value="ECO:0007669"/>
    <property type="project" value="UniProtKB-KW"/>
</dbReference>
<dbReference type="PANTHER" id="PTHR10322:SF23">
    <property type="entry name" value="DNA POLYMERASE DELTA CATALYTIC SUBUNIT"/>
    <property type="match status" value="1"/>
</dbReference>
<dbReference type="Proteomes" id="UP000245509">
    <property type="component" value="Unassembled WGS sequence"/>
</dbReference>
<feature type="domain" description="DNA-directed DNA polymerase family B multifunctional" evidence="8">
    <location>
        <begin position="381"/>
        <end position="783"/>
    </location>
</feature>
<comment type="catalytic activity">
    <reaction evidence="6 7">
        <text>DNA(n) + a 2'-deoxyribonucleoside 5'-triphosphate = DNA(n+1) + diphosphate</text>
        <dbReference type="Rhea" id="RHEA:22508"/>
        <dbReference type="Rhea" id="RHEA-COMP:17339"/>
        <dbReference type="Rhea" id="RHEA-COMP:17340"/>
        <dbReference type="ChEBI" id="CHEBI:33019"/>
        <dbReference type="ChEBI" id="CHEBI:61560"/>
        <dbReference type="ChEBI" id="CHEBI:173112"/>
        <dbReference type="EC" id="2.7.7.7"/>
    </reaction>
</comment>
<organism evidence="11">
    <name type="scientific">Nanobsidianus stetteri</name>
    <dbReference type="NCBI Taxonomy" id="1294122"/>
    <lineage>
        <taxon>Archaea</taxon>
        <taxon>Nanobdellota</taxon>
        <taxon>Candidatus Nanoarchaeia</taxon>
        <taxon>Nanoarchaeales</taxon>
        <taxon>Nanopusillaceae</taxon>
        <taxon>Candidatus Nanobsidianus</taxon>
    </lineage>
</organism>
<reference evidence="11" key="2">
    <citation type="submission" date="2017-05" db="EMBL/GenBank/DDBJ databases">
        <authorList>
            <person name="Song R."/>
            <person name="Chenine A.L."/>
            <person name="Ruprecht R.M."/>
        </authorList>
    </citation>
    <scope>NUCLEOTIDE SEQUENCE</scope>
    <source>
        <strain evidence="11">SCGC AB-777_F03</strain>
    </source>
</reference>
<dbReference type="InterPro" id="IPR006133">
    <property type="entry name" value="DNA-dir_DNA_pol_B_exonuc"/>
</dbReference>
<dbReference type="GO" id="GO:0000166">
    <property type="term" value="F:nucleotide binding"/>
    <property type="evidence" value="ECO:0007669"/>
    <property type="project" value="InterPro"/>
</dbReference>
<reference evidence="10" key="4">
    <citation type="submission" date="2021-11" db="EMBL/GenBank/DDBJ databases">
        <authorList>
            <person name="Munson-Mcgee J."/>
            <person name="Field E."/>
            <person name="Bateson M."/>
            <person name="Rooney C."/>
            <person name="Stepanauskas R."/>
            <person name="Young M."/>
        </authorList>
    </citation>
    <scope>NUCLEOTIDE SEQUENCE</scope>
    <source>
        <strain evidence="10">SCGC AB-777_F03</strain>
    </source>
</reference>
<dbReference type="InterPro" id="IPR017964">
    <property type="entry name" value="DNA-dir_DNA_pol_B_CS"/>
</dbReference>
<dbReference type="AlphaFoldDB" id="A0A2T9WM81"/>
<reference evidence="11" key="1">
    <citation type="journal article" date="2015" name="Appl. Environ. Microbiol.">
        <title>Nanoarchaeota, Their Sulfolobales Host, and Nanoarchaeota Virus Distribution across Yellowstone National Park Hot Springs.</title>
        <authorList>
            <person name="Munson-McGee J.H."/>
            <person name="Field E.K."/>
            <person name="Bateson M."/>
            <person name="Rooney C."/>
            <person name="Stepanauskas R."/>
            <person name="Young M.J."/>
        </authorList>
    </citation>
    <scope>NUCLEOTIDE SEQUENCE [LARGE SCALE GENOMIC DNA]</scope>
    <source>
        <strain evidence="11">SCGC AB-777_F03</strain>
    </source>
</reference>
<dbReference type="Gene3D" id="3.30.420.10">
    <property type="entry name" value="Ribonuclease H-like superfamily/Ribonuclease H"/>
    <property type="match status" value="1"/>
</dbReference>
<gene>
    <name evidence="10" type="ORF">DDW03_000600</name>
    <name evidence="11" type="ORF">DDW03_00070</name>
</gene>
<dbReference type="GO" id="GO:0003677">
    <property type="term" value="F:DNA binding"/>
    <property type="evidence" value="ECO:0007669"/>
    <property type="project" value="UniProtKB-KW"/>
</dbReference>
<evidence type="ECO:0000259" key="9">
    <source>
        <dbReference type="Pfam" id="PF03104"/>
    </source>
</evidence>
<evidence type="ECO:0000256" key="3">
    <source>
        <dbReference type="ARBA" id="ARBA00022695"/>
    </source>
</evidence>
<dbReference type="Gene3D" id="1.10.132.60">
    <property type="entry name" value="DNA polymerase family B, C-terminal domain"/>
    <property type="match status" value="1"/>
</dbReference>